<protein>
    <submittedName>
        <fullName evidence="2">Acetyltransferase (GNAT) family protein</fullName>
    </submittedName>
</protein>
<dbReference type="SUPFAM" id="SSF55729">
    <property type="entry name" value="Acyl-CoA N-acyltransferases (Nat)"/>
    <property type="match status" value="1"/>
</dbReference>
<dbReference type="Gene3D" id="3.40.630.30">
    <property type="match status" value="1"/>
</dbReference>
<dbReference type="EMBL" id="FWFK01000001">
    <property type="protein sequence ID" value="SLN14144.1"/>
    <property type="molecule type" value="Genomic_DNA"/>
</dbReference>
<name>A0A1X6Y9A8_9RHOB</name>
<dbReference type="GO" id="GO:0016747">
    <property type="term" value="F:acyltransferase activity, transferring groups other than amino-acyl groups"/>
    <property type="evidence" value="ECO:0007669"/>
    <property type="project" value="InterPro"/>
</dbReference>
<dbReference type="PROSITE" id="PS51186">
    <property type="entry name" value="GNAT"/>
    <property type="match status" value="1"/>
</dbReference>
<dbReference type="InterPro" id="IPR016181">
    <property type="entry name" value="Acyl_CoA_acyltransferase"/>
</dbReference>
<dbReference type="InterPro" id="IPR000182">
    <property type="entry name" value="GNAT_dom"/>
</dbReference>
<dbReference type="AlphaFoldDB" id="A0A1X6Y9A8"/>
<evidence type="ECO:0000313" key="3">
    <source>
        <dbReference type="Proteomes" id="UP000193570"/>
    </source>
</evidence>
<dbReference type="OrthoDB" id="9797178at2"/>
<dbReference type="CDD" id="cd04301">
    <property type="entry name" value="NAT_SF"/>
    <property type="match status" value="1"/>
</dbReference>
<reference evidence="2 3" key="1">
    <citation type="submission" date="2017-03" db="EMBL/GenBank/DDBJ databases">
        <authorList>
            <person name="Afonso C.L."/>
            <person name="Miller P.J."/>
            <person name="Scott M.A."/>
            <person name="Spackman E."/>
            <person name="Goraichik I."/>
            <person name="Dimitrov K.M."/>
            <person name="Suarez D.L."/>
            <person name="Swayne D.E."/>
        </authorList>
    </citation>
    <scope>NUCLEOTIDE SEQUENCE [LARGE SCALE GENOMIC DNA]</scope>
    <source>
        <strain evidence="2 3">CECT 8625</strain>
    </source>
</reference>
<evidence type="ECO:0000313" key="2">
    <source>
        <dbReference type="EMBL" id="SLN14144.1"/>
    </source>
</evidence>
<organism evidence="2 3">
    <name type="scientific">Roseivivax jejudonensis</name>
    <dbReference type="NCBI Taxonomy" id="1529041"/>
    <lineage>
        <taxon>Bacteria</taxon>
        <taxon>Pseudomonadati</taxon>
        <taxon>Pseudomonadota</taxon>
        <taxon>Alphaproteobacteria</taxon>
        <taxon>Rhodobacterales</taxon>
        <taxon>Roseobacteraceae</taxon>
        <taxon>Roseivivax</taxon>
    </lineage>
</organism>
<dbReference type="Pfam" id="PF13508">
    <property type="entry name" value="Acetyltransf_7"/>
    <property type="match status" value="1"/>
</dbReference>
<sequence>MFRTQFLREMQPGEEPAVDALLRAAFGQADEARIVTALRREGRIAGECIVPGDDGPVGYFALSAMRAPDGWLCLAPVAVAPEAQGQGVGRRMIGMLSAWTVAAGQTVVVLGEPGFYERCGFSVARARNLTSPYPVAHTALARPGQDAPTATLTYPKALSPAS</sequence>
<keyword evidence="3" id="KW-1185">Reference proteome</keyword>
<proteinExistence type="predicted"/>
<evidence type="ECO:0000259" key="1">
    <source>
        <dbReference type="PROSITE" id="PS51186"/>
    </source>
</evidence>
<keyword evidence="2" id="KW-0808">Transferase</keyword>
<gene>
    <name evidence="2" type="ORF">ROJ8625_00448</name>
</gene>
<dbReference type="RefSeq" id="WP_085790203.1">
    <property type="nucleotide sequence ID" value="NZ_FWFK01000001.1"/>
</dbReference>
<accession>A0A1X6Y9A8</accession>
<dbReference type="Proteomes" id="UP000193570">
    <property type="component" value="Unassembled WGS sequence"/>
</dbReference>
<feature type="domain" description="N-acetyltransferase" evidence="1">
    <location>
        <begin position="5"/>
        <end position="145"/>
    </location>
</feature>